<feature type="domain" description="YCII-related" evidence="2">
    <location>
        <begin position="17"/>
        <end position="115"/>
    </location>
</feature>
<reference evidence="3" key="1">
    <citation type="journal article" date="2014" name="Int. J. Syst. Evol. Microbiol.">
        <title>Complete genome sequence of Corynebacterium casei LMG S-19264T (=DSM 44701T), isolated from a smear-ripened cheese.</title>
        <authorList>
            <consortium name="US DOE Joint Genome Institute (JGI-PGF)"/>
            <person name="Walter F."/>
            <person name="Albersmeier A."/>
            <person name="Kalinowski J."/>
            <person name="Ruckert C."/>
        </authorList>
    </citation>
    <scope>NUCLEOTIDE SEQUENCE</scope>
    <source>
        <strain evidence="3">NBRC 110023</strain>
    </source>
</reference>
<comment type="similarity">
    <text evidence="1">Belongs to the YciI family.</text>
</comment>
<dbReference type="Proteomes" id="UP001156601">
    <property type="component" value="Unassembled WGS sequence"/>
</dbReference>
<dbReference type="InterPro" id="IPR011008">
    <property type="entry name" value="Dimeric_a/b-barrel"/>
</dbReference>
<dbReference type="AlphaFoldDB" id="A0AA37SZM7"/>
<evidence type="ECO:0000313" key="4">
    <source>
        <dbReference type="Proteomes" id="UP001156601"/>
    </source>
</evidence>
<protein>
    <recommendedName>
        <fullName evidence="2">YCII-related domain-containing protein</fullName>
    </recommendedName>
</protein>
<organism evidence="3 4">
    <name type="scientific">Agaribacter marinus</name>
    <dbReference type="NCBI Taxonomy" id="1431249"/>
    <lineage>
        <taxon>Bacteria</taxon>
        <taxon>Pseudomonadati</taxon>
        <taxon>Pseudomonadota</taxon>
        <taxon>Gammaproteobacteria</taxon>
        <taxon>Alteromonadales</taxon>
        <taxon>Alteromonadaceae</taxon>
        <taxon>Agaribacter</taxon>
    </lineage>
</organism>
<evidence type="ECO:0000259" key="2">
    <source>
        <dbReference type="Pfam" id="PF03795"/>
    </source>
</evidence>
<evidence type="ECO:0000313" key="3">
    <source>
        <dbReference type="EMBL" id="GLR72718.1"/>
    </source>
</evidence>
<dbReference type="SUPFAM" id="SSF54909">
    <property type="entry name" value="Dimeric alpha+beta barrel"/>
    <property type="match status" value="1"/>
</dbReference>
<evidence type="ECO:0000256" key="1">
    <source>
        <dbReference type="ARBA" id="ARBA00007689"/>
    </source>
</evidence>
<dbReference type="EMBL" id="BSOT01000012">
    <property type="protein sequence ID" value="GLR72718.1"/>
    <property type="molecule type" value="Genomic_DNA"/>
</dbReference>
<reference evidence="3" key="2">
    <citation type="submission" date="2023-01" db="EMBL/GenBank/DDBJ databases">
        <title>Draft genome sequence of Agaribacter marinus strain NBRC 110023.</title>
        <authorList>
            <person name="Sun Q."/>
            <person name="Mori K."/>
        </authorList>
    </citation>
    <scope>NUCLEOTIDE SEQUENCE</scope>
    <source>
        <strain evidence="3">NBRC 110023</strain>
    </source>
</reference>
<dbReference type="PANTHER" id="PTHR35174">
    <property type="entry name" value="BLL7171 PROTEIN-RELATED"/>
    <property type="match status" value="1"/>
</dbReference>
<name>A0AA37SZM7_9ALTE</name>
<keyword evidence="4" id="KW-1185">Reference proteome</keyword>
<dbReference type="RefSeq" id="WP_284219133.1">
    <property type="nucleotide sequence ID" value="NZ_BSOT01000012.1"/>
</dbReference>
<sequence>MQDYMLIYQGGDPEWHLNTSPEEMQAIMGEWDKWMAALSEKGKLVSGGNPLHYSGKRIDGKRAVTDIAAAEYKELVSGYSIIKASSIDEATELAMSCPVLFSPDCSVEVREIMNME</sequence>
<dbReference type="Gene3D" id="3.30.70.1060">
    <property type="entry name" value="Dimeric alpha+beta barrel"/>
    <property type="match status" value="1"/>
</dbReference>
<proteinExistence type="inferred from homology"/>
<dbReference type="Pfam" id="PF03795">
    <property type="entry name" value="YCII"/>
    <property type="match status" value="1"/>
</dbReference>
<gene>
    <name evidence="3" type="ORF">GCM10007852_36260</name>
</gene>
<accession>A0AA37SZM7</accession>
<comment type="caution">
    <text evidence="3">The sequence shown here is derived from an EMBL/GenBank/DDBJ whole genome shotgun (WGS) entry which is preliminary data.</text>
</comment>
<dbReference type="InterPro" id="IPR005545">
    <property type="entry name" value="YCII"/>
</dbReference>